<accession>A0A9N9PXT5</accession>
<dbReference type="PANTHER" id="PTHR28037">
    <property type="entry name" value="ALCOHOL O-ACETYLTRANSFERASE 1-RELATED"/>
    <property type="match status" value="1"/>
</dbReference>
<keyword evidence="2" id="KW-1185">Reference proteome</keyword>
<dbReference type="InterPro" id="IPR023213">
    <property type="entry name" value="CAT-like_dom_sf"/>
</dbReference>
<dbReference type="Gene3D" id="3.30.559.10">
    <property type="entry name" value="Chloramphenicol acetyltransferase-like domain"/>
    <property type="match status" value="1"/>
</dbReference>
<dbReference type="InterPro" id="IPR052058">
    <property type="entry name" value="Alcohol_O-acetyltransferase"/>
</dbReference>
<proteinExistence type="predicted"/>
<reference evidence="1" key="1">
    <citation type="submission" date="2021-07" db="EMBL/GenBank/DDBJ databases">
        <authorList>
            <person name="Durling M."/>
        </authorList>
    </citation>
    <scope>NUCLEOTIDE SEQUENCE</scope>
</reference>
<dbReference type="SUPFAM" id="SSF52777">
    <property type="entry name" value="CoA-dependent acyltransferases"/>
    <property type="match status" value="2"/>
</dbReference>
<dbReference type="OrthoDB" id="2150604at2759"/>
<dbReference type="Pfam" id="PF07247">
    <property type="entry name" value="AATase"/>
    <property type="match status" value="1"/>
</dbReference>
<comment type="caution">
    <text evidence="1">The sequence shown here is derived from an EMBL/GenBank/DDBJ whole genome shotgun (WGS) entry which is preliminary data.</text>
</comment>
<evidence type="ECO:0000313" key="2">
    <source>
        <dbReference type="Proteomes" id="UP000696280"/>
    </source>
</evidence>
<gene>
    <name evidence="1" type="ORF">HYFRA_00000325</name>
</gene>
<dbReference type="EMBL" id="CAJVRL010000081">
    <property type="protein sequence ID" value="CAG8957982.1"/>
    <property type="molecule type" value="Genomic_DNA"/>
</dbReference>
<dbReference type="Proteomes" id="UP000696280">
    <property type="component" value="Unassembled WGS sequence"/>
</dbReference>
<evidence type="ECO:0000313" key="1">
    <source>
        <dbReference type="EMBL" id="CAG8957982.1"/>
    </source>
</evidence>
<dbReference type="AlphaFoldDB" id="A0A9N9PXT5"/>
<dbReference type="InterPro" id="IPR010828">
    <property type="entry name" value="Atf2/Sli1-like"/>
</dbReference>
<organism evidence="1 2">
    <name type="scientific">Hymenoscyphus fraxineus</name>
    <dbReference type="NCBI Taxonomy" id="746836"/>
    <lineage>
        <taxon>Eukaryota</taxon>
        <taxon>Fungi</taxon>
        <taxon>Dikarya</taxon>
        <taxon>Ascomycota</taxon>
        <taxon>Pezizomycotina</taxon>
        <taxon>Leotiomycetes</taxon>
        <taxon>Helotiales</taxon>
        <taxon>Helotiaceae</taxon>
        <taxon>Hymenoscyphus</taxon>
    </lineage>
</organism>
<name>A0A9N9PXT5_9HELO</name>
<sequence>MESQTPTVDRYFAKLEKVRPLGKMEEFSSARHHLDLFKNVGITGTFTFTQTSSPFSLKDLVFYALTNVLHKHANLSTIVVDEDSDNPCFARLPNVDLEKAVEFLERKILMNEDAVVDKELDDLLEIENNTSFKSQYGLLPLWRLVILSHPSVSSVFTASFFFHHALGDGTSALLFLSDFQEGLNSFNPGVKTSVLFNPEKKSMLPSLEALLPHPYIPSTSGHPENVVWSGECNRAPTAACGKFHTLTLTRERSMGLSEACKVHKTTITALLTVLVANSLFQILPERHTQLNCTIPVNIRNLLSLDKKTAFGVYIDAFNLHLTRHEQENFNWQQVIQVKTKILEYFTEARKGKINVAGFKNIPSMRKFSRKGLKVKEMRVLMFRIWGL</sequence>
<dbReference type="PANTHER" id="PTHR28037:SF1">
    <property type="entry name" value="ALCOHOL O-ACETYLTRANSFERASE 1-RELATED"/>
    <property type="match status" value="1"/>
</dbReference>
<dbReference type="GO" id="GO:0008080">
    <property type="term" value="F:N-acetyltransferase activity"/>
    <property type="evidence" value="ECO:0007669"/>
    <property type="project" value="TreeGrafter"/>
</dbReference>
<protein>
    <submittedName>
        <fullName evidence="1">Uncharacterized protein</fullName>
    </submittedName>
</protein>